<name>A0A1H3KGX3_9FIRM</name>
<evidence type="ECO:0000313" key="3">
    <source>
        <dbReference type="EMBL" id="SDY51279.1"/>
    </source>
</evidence>
<dbReference type="OrthoDB" id="9809781at2"/>
<dbReference type="SUPFAM" id="SSF55383">
    <property type="entry name" value="Copper amine oxidase, domain N"/>
    <property type="match status" value="1"/>
</dbReference>
<sequence length="394" mass="42708">MKKKQQEKQSFRNCKKNILALITILLLVFVSMKTAGAASGSIQSERMEVMGKTVNVVTIDANNPNVRFDVAKGKDQRVGWESFQSILDRNQPIAAINGNYFDAYADDESAIVPWGYIIKDGEMINSGATINRGSFAVTFDGEIIIDRGEAFSKENIETMIEAGPLLMKDGIIVYDPDSGQFTQDRINRNPAQRSAIGFRPNGQVVMVTGSGIRMTELAEVMKSLGCYAATNLDGGASSALYANGKMLTSPGRKLNTVLTVYDDSDAIGSSGAASYADQIQVMVNNKPLDMEVAPVVINGRTLVPLRAIFEELQVELEWNSETRTAFATTEDAEIGLSIGQAEATVNGVSIPLEAPGTIIEGRTMVSVRFIAESLGAEVDWIAETRTVVIEMSHE</sequence>
<dbReference type="PANTHER" id="PTHR40446">
    <property type="entry name" value="N-ACETYLGLUCOSAMINE-1-PHOSPHODIESTER ALPHA-N-ACETYLGLUCOSAMINIDASE"/>
    <property type="match status" value="1"/>
</dbReference>
<protein>
    <submittedName>
        <fullName evidence="3">Exopolysaccharide biosynthesis protein</fullName>
    </submittedName>
</protein>
<evidence type="ECO:0000259" key="2">
    <source>
        <dbReference type="Pfam" id="PF09992"/>
    </source>
</evidence>
<dbReference type="InterPro" id="IPR036582">
    <property type="entry name" value="Mao_N_sf"/>
</dbReference>
<feature type="domain" description="Copper amine oxidase-like N-terminal" evidence="1">
    <location>
        <begin position="283"/>
        <end position="389"/>
    </location>
</feature>
<accession>A0A1H3KGX3</accession>
<dbReference type="Pfam" id="PF09992">
    <property type="entry name" value="NAGPA"/>
    <property type="match status" value="1"/>
</dbReference>
<dbReference type="RefSeq" id="WP_093311344.1">
    <property type="nucleotide sequence ID" value="NZ_FNPV01000002.1"/>
</dbReference>
<dbReference type="Pfam" id="PF07833">
    <property type="entry name" value="Cu_amine_oxidN1"/>
    <property type="match status" value="1"/>
</dbReference>
<dbReference type="InterPro" id="IPR018711">
    <property type="entry name" value="NAGPA"/>
</dbReference>
<organism evidence="3 4">
    <name type="scientific">Tindallia californiensis</name>
    <dbReference type="NCBI Taxonomy" id="159292"/>
    <lineage>
        <taxon>Bacteria</taxon>
        <taxon>Bacillati</taxon>
        <taxon>Bacillota</taxon>
        <taxon>Clostridia</taxon>
        <taxon>Peptostreptococcales</taxon>
        <taxon>Tindalliaceae</taxon>
        <taxon>Tindallia</taxon>
    </lineage>
</organism>
<reference evidence="3 4" key="1">
    <citation type="submission" date="2016-10" db="EMBL/GenBank/DDBJ databases">
        <authorList>
            <person name="de Groot N.N."/>
        </authorList>
    </citation>
    <scope>NUCLEOTIDE SEQUENCE [LARGE SCALE GENOMIC DNA]</scope>
    <source>
        <strain evidence="3 4">APO</strain>
    </source>
</reference>
<feature type="domain" description="Phosphodiester glycosidase" evidence="2">
    <location>
        <begin position="91"/>
        <end position="260"/>
    </location>
</feature>
<proteinExistence type="predicted"/>
<dbReference type="STRING" id="159292.SAMN05192546_102351"/>
<evidence type="ECO:0000259" key="1">
    <source>
        <dbReference type="Pfam" id="PF07833"/>
    </source>
</evidence>
<dbReference type="AlphaFoldDB" id="A0A1H3KGX3"/>
<dbReference type="Proteomes" id="UP000199230">
    <property type="component" value="Unassembled WGS sequence"/>
</dbReference>
<dbReference type="InterPro" id="IPR012854">
    <property type="entry name" value="Cu_amine_oxidase-like_N"/>
</dbReference>
<dbReference type="Gene3D" id="3.30.457.10">
    <property type="entry name" value="Copper amine oxidase-like, N-terminal domain"/>
    <property type="match status" value="1"/>
</dbReference>
<keyword evidence="4" id="KW-1185">Reference proteome</keyword>
<dbReference type="EMBL" id="FNPV01000002">
    <property type="protein sequence ID" value="SDY51279.1"/>
    <property type="molecule type" value="Genomic_DNA"/>
</dbReference>
<evidence type="ECO:0000313" key="4">
    <source>
        <dbReference type="Proteomes" id="UP000199230"/>
    </source>
</evidence>
<dbReference type="PANTHER" id="PTHR40446:SF2">
    <property type="entry name" value="N-ACETYLGLUCOSAMINE-1-PHOSPHODIESTER ALPHA-N-ACETYLGLUCOSAMINIDASE"/>
    <property type="match status" value="1"/>
</dbReference>
<gene>
    <name evidence="3" type="ORF">SAMN05192546_102351</name>
</gene>